<evidence type="ECO:0000256" key="1">
    <source>
        <dbReference type="SAM" id="MobiDB-lite"/>
    </source>
</evidence>
<evidence type="ECO:0000313" key="3">
    <source>
        <dbReference type="Proteomes" id="UP000076863"/>
    </source>
</evidence>
<dbReference type="AlphaFoldDB" id="A0A166RWF4"/>
<feature type="region of interest" description="Disordered" evidence="1">
    <location>
        <begin position="191"/>
        <end position="213"/>
    </location>
</feature>
<feature type="compositionally biased region" description="Polar residues" evidence="1">
    <location>
        <begin position="198"/>
        <end position="212"/>
    </location>
</feature>
<gene>
    <name evidence="2" type="ORF">BBO_09178</name>
</gene>
<dbReference type="EMBL" id="AZHA01000052">
    <property type="protein sequence ID" value="OAA34525.1"/>
    <property type="molecule type" value="Genomic_DNA"/>
</dbReference>
<name>A0A166RWF4_9HYPO</name>
<reference evidence="2 3" key="1">
    <citation type="journal article" date="2016" name="Genome Biol. Evol.">
        <title>Divergent and convergent evolution of fungal pathogenicity.</title>
        <authorList>
            <person name="Shang Y."/>
            <person name="Xiao G."/>
            <person name="Zheng P."/>
            <person name="Cen K."/>
            <person name="Zhan S."/>
            <person name="Wang C."/>
        </authorList>
    </citation>
    <scope>NUCLEOTIDE SEQUENCE [LARGE SCALE GENOMIC DNA]</scope>
    <source>
        <strain evidence="2 3">RCEF 3172</strain>
    </source>
</reference>
<proteinExistence type="predicted"/>
<feature type="compositionally biased region" description="Low complexity" evidence="1">
    <location>
        <begin position="461"/>
        <end position="475"/>
    </location>
</feature>
<sequence length="635" mass="67905">MRINAVTIGAVTLGSHVMAQGPKPIKDAAKTIDRIEIPEAFNQLDVWKFDACHKVDSKVGELIWPCASKMRTEMALCPTNPTNAEERKAQHDCLCGEGSSLLQDAAACVQCKRENGLQADSHKQHWSDYYKEVDEKYCKVLDATESYEAFIAALNKRRPEPAAGNNLNRLDGVVADPKSYYETAGVEVPKKQGGGKFTSATSKAENGKKNSTAPVAPVAPVVDQVKVPVFVAVADLPAASEDKSSTSSISSAPFKNATTTIRPTTSLDIKPSTFLTITTSSTAATGTTSLLPATTLAPGNVNGPVEEHLIEIDGKPCLVYVIWVIIDCVPKVDASGNFAIGFENKGIDEKEAPKMVENKEQFDKVKDVICDGGKDVKLAEQAKQHVGTEGPVVKAPGGSNKQQLPPVKQTAGESKVPSSGKQPAPGSKPTNDEEECEVVDVPQTVGQGSQPPTGKTGQSLPSTPGQNSGSPPSNSEDVPQTVGQGSQPSTGKSGQSLPSTPDQNSGSTPSNTGANTCECECPSTIATAFSSSNQDPEICNKKVETETACKELSGRQMWECLCSKGEYFEKTHFFKEAVQCERRKSNLRESEFEAQILFEVNYRYCQKELFGNDFGAAYSSVADEWRASRAPAVLV</sequence>
<dbReference type="OrthoDB" id="4868340at2759"/>
<protein>
    <submittedName>
        <fullName evidence="2">Uncharacterized protein</fullName>
    </submittedName>
</protein>
<organism evidence="2 3">
    <name type="scientific">Beauveria brongniartii RCEF 3172</name>
    <dbReference type="NCBI Taxonomy" id="1081107"/>
    <lineage>
        <taxon>Eukaryota</taxon>
        <taxon>Fungi</taxon>
        <taxon>Dikarya</taxon>
        <taxon>Ascomycota</taxon>
        <taxon>Pezizomycotina</taxon>
        <taxon>Sordariomycetes</taxon>
        <taxon>Hypocreomycetidae</taxon>
        <taxon>Hypocreales</taxon>
        <taxon>Cordycipitaceae</taxon>
        <taxon>Beauveria</taxon>
        <taxon>Beauveria brongniartii</taxon>
    </lineage>
</organism>
<accession>A0A166RWF4</accession>
<feature type="compositionally biased region" description="Polar residues" evidence="1">
    <location>
        <begin position="444"/>
        <end position="460"/>
    </location>
</feature>
<evidence type="ECO:0000313" key="2">
    <source>
        <dbReference type="EMBL" id="OAA34525.1"/>
    </source>
</evidence>
<keyword evidence="3" id="KW-1185">Reference proteome</keyword>
<comment type="caution">
    <text evidence="2">The sequence shown here is derived from an EMBL/GenBank/DDBJ whole genome shotgun (WGS) entry which is preliminary data.</text>
</comment>
<feature type="region of interest" description="Disordered" evidence="1">
    <location>
        <begin position="383"/>
        <end position="513"/>
    </location>
</feature>
<dbReference type="Proteomes" id="UP000076863">
    <property type="component" value="Unassembled WGS sequence"/>
</dbReference>
<feature type="compositionally biased region" description="Polar residues" evidence="1">
    <location>
        <begin position="476"/>
        <end position="513"/>
    </location>
</feature>